<reference evidence="2 3" key="1">
    <citation type="journal article" date="2021" name="bioRxiv">
        <title>Chromosome-scale and haplotype-resolved genome assembly of a tetraploid potato cultivar.</title>
        <authorList>
            <person name="Sun H."/>
            <person name="Jiao W.-B."/>
            <person name="Krause K."/>
            <person name="Campoy J.A."/>
            <person name="Goel M."/>
            <person name="Folz-Donahue K."/>
            <person name="Kukat C."/>
            <person name="Huettel B."/>
            <person name="Schneeberger K."/>
        </authorList>
    </citation>
    <scope>NUCLEOTIDE SEQUENCE [LARGE SCALE GENOMIC DNA]</scope>
    <source>
        <strain evidence="2">SolTubOtavaFocal</strain>
        <tissue evidence="2">Leaves</tissue>
    </source>
</reference>
<proteinExistence type="predicted"/>
<protein>
    <submittedName>
        <fullName evidence="2">Uncharacterized protein</fullName>
    </submittedName>
</protein>
<evidence type="ECO:0000313" key="3">
    <source>
        <dbReference type="Proteomes" id="UP000826656"/>
    </source>
</evidence>
<comment type="caution">
    <text evidence="2">The sequence shown here is derived from an EMBL/GenBank/DDBJ whole genome shotgun (WGS) entry which is preliminary data.</text>
</comment>
<feature type="compositionally biased region" description="Polar residues" evidence="1">
    <location>
        <begin position="69"/>
        <end position="85"/>
    </location>
</feature>
<evidence type="ECO:0000256" key="1">
    <source>
        <dbReference type="SAM" id="MobiDB-lite"/>
    </source>
</evidence>
<gene>
    <name evidence="2" type="ORF">KY290_021725</name>
</gene>
<dbReference type="EMBL" id="JAIVGD010000015">
    <property type="protein sequence ID" value="KAH0758232.1"/>
    <property type="molecule type" value="Genomic_DNA"/>
</dbReference>
<feature type="region of interest" description="Disordered" evidence="1">
    <location>
        <begin position="68"/>
        <end position="96"/>
    </location>
</feature>
<keyword evidence="3" id="KW-1185">Reference proteome</keyword>
<evidence type="ECO:0000313" key="2">
    <source>
        <dbReference type="EMBL" id="KAH0758232.1"/>
    </source>
</evidence>
<sequence>MDVTIPLPNSVKVMDTQGKVFEQQIWYDWRPQQCATCCLIGHDCKEDQQPQDKTQRLRSKRKRWLELIQRSSQKTGPEQQSTKDNGNARVPTPVGLKEEWTAVKGKSATKSAGLLPIQPIETINGYQQLEEDTLNQMIQAVMKMLDRGTCSTSGVVKAPDLSNIAK</sequence>
<name>A0ABQ7V2C5_SOLTU</name>
<dbReference type="PANTHER" id="PTHR33233">
    <property type="entry name" value="ENDONUCLEASE/EXONUCLEASE/PHOSPHATASE"/>
    <property type="match status" value="1"/>
</dbReference>
<accession>A0ABQ7V2C5</accession>
<dbReference type="Proteomes" id="UP000826656">
    <property type="component" value="Unassembled WGS sequence"/>
</dbReference>
<dbReference type="PANTHER" id="PTHR33233:SF17">
    <property type="entry name" value="DUF4283 DOMAIN-CONTAINING PROTEIN"/>
    <property type="match status" value="1"/>
</dbReference>
<organism evidence="2 3">
    <name type="scientific">Solanum tuberosum</name>
    <name type="common">Potato</name>
    <dbReference type="NCBI Taxonomy" id="4113"/>
    <lineage>
        <taxon>Eukaryota</taxon>
        <taxon>Viridiplantae</taxon>
        <taxon>Streptophyta</taxon>
        <taxon>Embryophyta</taxon>
        <taxon>Tracheophyta</taxon>
        <taxon>Spermatophyta</taxon>
        <taxon>Magnoliopsida</taxon>
        <taxon>eudicotyledons</taxon>
        <taxon>Gunneridae</taxon>
        <taxon>Pentapetalae</taxon>
        <taxon>asterids</taxon>
        <taxon>lamiids</taxon>
        <taxon>Solanales</taxon>
        <taxon>Solanaceae</taxon>
        <taxon>Solanoideae</taxon>
        <taxon>Solaneae</taxon>
        <taxon>Solanum</taxon>
    </lineage>
</organism>